<keyword evidence="2" id="KW-1185">Reference proteome</keyword>
<dbReference type="AlphaFoldDB" id="A0A371J5N3"/>
<dbReference type="RefSeq" id="WP_094369631.1">
    <property type="nucleotide sequence ID" value="NZ_NOJY02000009.1"/>
</dbReference>
<evidence type="ECO:0000313" key="2">
    <source>
        <dbReference type="Proteomes" id="UP000215694"/>
    </source>
</evidence>
<reference evidence="1 2" key="1">
    <citation type="journal article" date="2017" name="Genome Announc.">
        <title>Draft Genome Sequence of Romboutsia weinsteinii sp. nov. Strain CCRI-19649(T) Isolated from Surface Water.</title>
        <authorList>
            <person name="Maheux A.F."/>
            <person name="Boudreau D.K."/>
            <person name="Berube E."/>
            <person name="Boissinot M."/>
            <person name="Cantin P."/>
            <person name="Raymond F."/>
            <person name="Corbeil J."/>
            <person name="Omar R.F."/>
            <person name="Bergeron M.G."/>
        </authorList>
    </citation>
    <scope>NUCLEOTIDE SEQUENCE [LARGE SCALE GENOMIC DNA]</scope>
    <source>
        <strain evidence="1 2">CCRI-19649</strain>
    </source>
</reference>
<name>A0A371J5N3_9FIRM</name>
<comment type="caution">
    <text evidence="1">The sequence shown here is derived from an EMBL/GenBank/DDBJ whole genome shotgun (WGS) entry which is preliminary data.</text>
</comment>
<proteinExistence type="predicted"/>
<evidence type="ECO:0000313" key="1">
    <source>
        <dbReference type="EMBL" id="RDY27987.1"/>
    </source>
</evidence>
<organism evidence="1 2">
    <name type="scientific">Romboutsia weinsteinii</name>
    <dbReference type="NCBI Taxonomy" id="2020949"/>
    <lineage>
        <taxon>Bacteria</taxon>
        <taxon>Bacillati</taxon>
        <taxon>Bacillota</taxon>
        <taxon>Clostridia</taxon>
        <taxon>Peptostreptococcales</taxon>
        <taxon>Peptostreptococcaceae</taxon>
        <taxon>Romboutsia</taxon>
    </lineage>
</organism>
<protein>
    <submittedName>
        <fullName evidence="1">Uncharacterized protein</fullName>
    </submittedName>
</protein>
<gene>
    <name evidence="1" type="ORF">CHL78_006700</name>
</gene>
<dbReference type="Proteomes" id="UP000215694">
    <property type="component" value="Unassembled WGS sequence"/>
</dbReference>
<accession>A0A371J5N3</accession>
<sequence length="202" mass="23740">MVGIEKEILLVISRIRCMTETQAGKIFNAKKRHGRKPFKKTLRKMCNEYTLRKYPCNINYGGYKDNSYVYYLNGSQVYRGKDLAKVVIGSELVIKIEAGGCEIRRFYRNAKVDNDIYDIFIEYIDQYGDLKQLLVDIDLDNNVKISKYKYLDDKINNSTIPFFQTPRVLIITSSNIENELRERSDHNIDFIDLSLNKLFRHI</sequence>
<dbReference type="OrthoDB" id="1757691at2"/>
<dbReference type="EMBL" id="NOJY02000009">
    <property type="protein sequence ID" value="RDY27987.1"/>
    <property type="molecule type" value="Genomic_DNA"/>
</dbReference>